<dbReference type="Pfam" id="PF00331">
    <property type="entry name" value="Glyco_hydro_10"/>
    <property type="match status" value="2"/>
</dbReference>
<dbReference type="PANTHER" id="PTHR31490:SF1">
    <property type="entry name" value="ENDO-1,4-BETA-XYLANASE 1"/>
    <property type="match status" value="1"/>
</dbReference>
<accession>A0A835YVR5</accession>
<dbReference type="SUPFAM" id="SSF51445">
    <property type="entry name" value="(Trans)glycosidases"/>
    <property type="match status" value="1"/>
</dbReference>
<sequence length="515" mass="58693">MRPGVDLYIDDFSLRRCGMDDFRPVARARTDQVRRRIVQVKLGSKGRRVLETSVVRRRTRSKKGKKHGGTAKITMVKHEFPFGAAMKSDCLGNDNCMNFFRKNFNHIVPETGAKWHDEEPNKGDFTGSGDFILEASKKLQYPMRAHCEFWENDSVIQDWVKNLPRDGSEGSLQWAIWDRIKWYTDRYKEKWAIWDRVKWYTDRYKEKADIFDVANEMLHNAWYIDALPCKGGGPCMCDYGPACPNDMNVPNNIDVYSWMYRATSYYAPNRVMALNDFCLTHYCSKHFAMSSMVKEARHIKAATQMGAQGHLNRGRTICGFDLMERFDHAVAAANFKNAGGSLSQAQIMKLKKKIYITEHDVQDTDLSKRADGYETMYRAAYASAGVAGINIWGYRQGDEWRPDIAMVDHDYQLTLEPGQRIFGDKGLLHDEWNSSVKAAKIKGGAVKFKAFPGEYTIQVKGCRGRFTVPVGMGGMSVTVRNWKCKGRRTKRNLKLPQPGEGLVDAGTAADVQVEV</sequence>
<keyword evidence="3" id="KW-0119">Carbohydrate metabolism</keyword>
<keyword evidence="7" id="KW-1185">Reference proteome</keyword>
<feature type="domain" description="GH10" evidence="5">
    <location>
        <begin position="201"/>
        <end position="404"/>
    </location>
</feature>
<reference evidence="6" key="1">
    <citation type="submission" date="2021-02" db="EMBL/GenBank/DDBJ databases">
        <title>First Annotated Genome of the Yellow-green Alga Tribonema minus.</title>
        <authorList>
            <person name="Mahan K.M."/>
        </authorList>
    </citation>
    <scope>NUCLEOTIDE SEQUENCE</scope>
    <source>
        <strain evidence="6">UTEX B ZZ1240</strain>
    </source>
</reference>
<dbReference type="InterPro" id="IPR044846">
    <property type="entry name" value="GH10"/>
</dbReference>
<dbReference type="GO" id="GO:0000272">
    <property type="term" value="P:polysaccharide catabolic process"/>
    <property type="evidence" value="ECO:0007669"/>
    <property type="project" value="UniProtKB-KW"/>
</dbReference>
<protein>
    <submittedName>
        <fullName evidence="6">Glycoside hydrolase superfamily</fullName>
    </submittedName>
</protein>
<comment type="similarity">
    <text evidence="1">Belongs to the glycosyl hydrolase 10 (cellulase F) family.</text>
</comment>
<keyword evidence="4" id="KW-0624">Polysaccharide degradation</keyword>
<evidence type="ECO:0000256" key="2">
    <source>
        <dbReference type="ARBA" id="ARBA00022801"/>
    </source>
</evidence>
<keyword evidence="2 6" id="KW-0378">Hydrolase</keyword>
<dbReference type="AlphaFoldDB" id="A0A835YVR5"/>
<evidence type="ECO:0000313" key="7">
    <source>
        <dbReference type="Proteomes" id="UP000664859"/>
    </source>
</evidence>
<evidence type="ECO:0000256" key="3">
    <source>
        <dbReference type="ARBA" id="ARBA00023277"/>
    </source>
</evidence>
<evidence type="ECO:0000259" key="5">
    <source>
        <dbReference type="Pfam" id="PF00331"/>
    </source>
</evidence>
<evidence type="ECO:0000313" key="6">
    <source>
        <dbReference type="EMBL" id="KAG5181844.1"/>
    </source>
</evidence>
<feature type="domain" description="GH10" evidence="5">
    <location>
        <begin position="75"/>
        <end position="197"/>
    </location>
</feature>
<dbReference type="InterPro" id="IPR001000">
    <property type="entry name" value="GH10_dom"/>
</dbReference>
<organism evidence="6 7">
    <name type="scientific">Tribonema minus</name>
    <dbReference type="NCBI Taxonomy" id="303371"/>
    <lineage>
        <taxon>Eukaryota</taxon>
        <taxon>Sar</taxon>
        <taxon>Stramenopiles</taxon>
        <taxon>Ochrophyta</taxon>
        <taxon>PX clade</taxon>
        <taxon>Xanthophyceae</taxon>
        <taxon>Tribonematales</taxon>
        <taxon>Tribonemataceae</taxon>
        <taxon>Tribonema</taxon>
    </lineage>
</organism>
<dbReference type="GO" id="GO:0031176">
    <property type="term" value="F:endo-1,4-beta-xylanase activity"/>
    <property type="evidence" value="ECO:0007669"/>
    <property type="project" value="UniProtKB-ARBA"/>
</dbReference>
<dbReference type="Gene3D" id="3.20.20.80">
    <property type="entry name" value="Glycosidases"/>
    <property type="match status" value="1"/>
</dbReference>
<dbReference type="InterPro" id="IPR017853">
    <property type="entry name" value="GH"/>
</dbReference>
<dbReference type="Proteomes" id="UP000664859">
    <property type="component" value="Unassembled WGS sequence"/>
</dbReference>
<dbReference type="OrthoDB" id="3055998at2759"/>
<dbReference type="PANTHER" id="PTHR31490">
    <property type="entry name" value="GLYCOSYL HYDROLASE"/>
    <property type="match status" value="1"/>
</dbReference>
<comment type="caution">
    <text evidence="6">The sequence shown here is derived from an EMBL/GenBank/DDBJ whole genome shotgun (WGS) entry which is preliminary data.</text>
</comment>
<evidence type="ECO:0000256" key="4">
    <source>
        <dbReference type="ARBA" id="ARBA00023326"/>
    </source>
</evidence>
<gene>
    <name evidence="6" type="ORF">JKP88DRAFT_349111</name>
</gene>
<proteinExistence type="inferred from homology"/>
<evidence type="ECO:0000256" key="1">
    <source>
        <dbReference type="ARBA" id="ARBA00007495"/>
    </source>
</evidence>
<name>A0A835YVR5_9STRA</name>
<dbReference type="EMBL" id="JAFCMP010000290">
    <property type="protein sequence ID" value="KAG5181844.1"/>
    <property type="molecule type" value="Genomic_DNA"/>
</dbReference>